<evidence type="ECO:0000256" key="8">
    <source>
        <dbReference type="ARBA" id="ARBA00023012"/>
    </source>
</evidence>
<keyword evidence="3" id="KW-0597">Phosphoprotein</keyword>
<dbReference type="GO" id="GO:0005524">
    <property type="term" value="F:ATP binding"/>
    <property type="evidence" value="ECO:0007669"/>
    <property type="project" value="UniProtKB-KW"/>
</dbReference>
<keyword evidence="12" id="KW-1185">Reference proteome</keyword>
<evidence type="ECO:0000313" key="11">
    <source>
        <dbReference type="EMBL" id="TDG24128.1"/>
    </source>
</evidence>
<dbReference type="InterPro" id="IPR003594">
    <property type="entry name" value="HATPase_dom"/>
</dbReference>
<feature type="compositionally biased region" description="Low complexity" evidence="9">
    <location>
        <begin position="213"/>
        <end position="240"/>
    </location>
</feature>
<dbReference type="Gene3D" id="1.20.5.1930">
    <property type="match status" value="1"/>
</dbReference>
<evidence type="ECO:0000313" key="12">
    <source>
        <dbReference type="Proteomes" id="UP000295722"/>
    </source>
</evidence>
<dbReference type="Gene3D" id="3.30.565.10">
    <property type="entry name" value="Histidine kinase-like ATPase, C-terminal domain"/>
    <property type="match status" value="1"/>
</dbReference>
<dbReference type="PANTHER" id="PTHR24421:SF10">
    <property type="entry name" value="NITRATE_NITRITE SENSOR PROTEIN NARQ"/>
    <property type="match status" value="1"/>
</dbReference>
<dbReference type="SMART" id="SM00387">
    <property type="entry name" value="HATPase_c"/>
    <property type="match status" value="1"/>
</dbReference>
<dbReference type="InterPro" id="IPR011712">
    <property type="entry name" value="Sig_transdc_His_kin_sub3_dim/P"/>
</dbReference>
<evidence type="ECO:0000256" key="6">
    <source>
        <dbReference type="ARBA" id="ARBA00022777"/>
    </source>
</evidence>
<gene>
    <name evidence="11" type="ORF">EYW47_11545</name>
</gene>
<dbReference type="EC" id="2.7.13.3" evidence="2"/>
<dbReference type="InterPro" id="IPR050482">
    <property type="entry name" value="Sensor_HK_TwoCompSys"/>
</dbReference>
<evidence type="ECO:0000256" key="7">
    <source>
        <dbReference type="ARBA" id="ARBA00022840"/>
    </source>
</evidence>
<dbReference type="Pfam" id="PF02518">
    <property type="entry name" value="HATPase_c"/>
    <property type="match status" value="1"/>
</dbReference>
<dbReference type="InterPro" id="IPR036890">
    <property type="entry name" value="HATPase_C_sf"/>
</dbReference>
<keyword evidence="5" id="KW-0547">Nucleotide-binding</keyword>
<dbReference type="PANTHER" id="PTHR24421">
    <property type="entry name" value="NITRATE/NITRITE SENSOR PROTEIN NARX-RELATED"/>
    <property type="match status" value="1"/>
</dbReference>
<dbReference type="GO" id="GO:0000155">
    <property type="term" value="F:phosphorelay sensor kinase activity"/>
    <property type="evidence" value="ECO:0007669"/>
    <property type="project" value="InterPro"/>
</dbReference>
<evidence type="ECO:0000256" key="2">
    <source>
        <dbReference type="ARBA" id="ARBA00012438"/>
    </source>
</evidence>
<protein>
    <recommendedName>
        <fullName evidence="2">histidine kinase</fullName>
        <ecNumber evidence="2">2.7.13.3</ecNumber>
    </recommendedName>
</protein>
<dbReference type="GO" id="GO:0016020">
    <property type="term" value="C:membrane"/>
    <property type="evidence" value="ECO:0007669"/>
    <property type="project" value="InterPro"/>
</dbReference>
<keyword evidence="8" id="KW-0902">Two-component regulatory system</keyword>
<reference evidence="11 12" key="1">
    <citation type="submission" date="2019-03" db="EMBL/GenBank/DDBJ databases">
        <title>Paraburkholderia sp. 4M-K11, isolated from subtropical forest soil.</title>
        <authorList>
            <person name="Gao Z.-H."/>
            <person name="Qiu L.-H."/>
        </authorList>
    </citation>
    <scope>NUCLEOTIDE SEQUENCE [LARGE SCALE GENOMIC DNA]</scope>
    <source>
        <strain evidence="11 12">4M-K11</strain>
    </source>
</reference>
<dbReference type="OrthoDB" id="9782588at2"/>
<feature type="region of interest" description="Disordered" evidence="9">
    <location>
        <begin position="213"/>
        <end position="244"/>
    </location>
</feature>
<feature type="domain" description="Histidine kinase/HSP90-like ATPase" evidence="10">
    <location>
        <begin position="255"/>
        <end position="403"/>
    </location>
</feature>
<dbReference type="Proteomes" id="UP000295722">
    <property type="component" value="Unassembled WGS sequence"/>
</dbReference>
<comment type="catalytic activity">
    <reaction evidence="1">
        <text>ATP + protein L-histidine = ADP + protein N-phospho-L-histidine.</text>
        <dbReference type="EC" id="2.7.13.3"/>
    </reaction>
</comment>
<evidence type="ECO:0000256" key="1">
    <source>
        <dbReference type="ARBA" id="ARBA00000085"/>
    </source>
</evidence>
<dbReference type="AlphaFoldDB" id="A0A4R5MBF2"/>
<dbReference type="Pfam" id="PF07730">
    <property type="entry name" value="HisKA_3"/>
    <property type="match status" value="1"/>
</dbReference>
<dbReference type="EMBL" id="SMRP01000004">
    <property type="protein sequence ID" value="TDG24128.1"/>
    <property type="molecule type" value="Genomic_DNA"/>
</dbReference>
<name>A0A4R5MBF2_9BURK</name>
<dbReference type="SUPFAM" id="SSF55874">
    <property type="entry name" value="ATPase domain of HSP90 chaperone/DNA topoisomerase II/histidine kinase"/>
    <property type="match status" value="1"/>
</dbReference>
<comment type="caution">
    <text evidence="11">The sequence shown here is derived from an EMBL/GenBank/DDBJ whole genome shotgun (WGS) entry which is preliminary data.</text>
</comment>
<sequence length="422" mass="44514">MGRIRAPDKVRARLLLNVSFVTLRRALDDAKASARKQKQKRAGSWTGNNGGWMDTSTRAAFDAGVPRADAPGTRAACAASGPPLLANAEGARVALDAIARVQRQIVASCAARVHADEVARHRLAQELHDSVGAELAATRIALANVHTWLPADAPPQCTEALALVRGSLDCAGDALRRVLDGLYAPELDAGLAAALASWTRGFASRTGLAARFTARSTTRSTPPSTSRSTAGAPATTHTTGFSRDDEARLARLPAEAALALFRVAQEALTNVARHARATRIEVWLTSTPRELIVSVIDDGVGLSREAARRARRQCGQAAHNGESHANGRSAYGIAGMRERCAAFGGTLRTAPARHALSASQNTQAGQPACDMPTEHASDAQTHRAAADPARPGTTIEARFLWEALLSRPCAEQAPNLVKGVRS</sequence>
<evidence type="ECO:0000256" key="3">
    <source>
        <dbReference type="ARBA" id="ARBA00022553"/>
    </source>
</evidence>
<evidence type="ECO:0000256" key="4">
    <source>
        <dbReference type="ARBA" id="ARBA00022679"/>
    </source>
</evidence>
<keyword evidence="6 11" id="KW-0418">Kinase</keyword>
<organism evidence="11 12">
    <name type="scientific">Paraburkholderia silviterrae</name>
    <dbReference type="NCBI Taxonomy" id="2528715"/>
    <lineage>
        <taxon>Bacteria</taxon>
        <taxon>Pseudomonadati</taxon>
        <taxon>Pseudomonadota</taxon>
        <taxon>Betaproteobacteria</taxon>
        <taxon>Burkholderiales</taxon>
        <taxon>Burkholderiaceae</taxon>
        <taxon>Paraburkholderia</taxon>
    </lineage>
</organism>
<dbReference type="GO" id="GO:0046983">
    <property type="term" value="F:protein dimerization activity"/>
    <property type="evidence" value="ECO:0007669"/>
    <property type="project" value="InterPro"/>
</dbReference>
<keyword evidence="4" id="KW-0808">Transferase</keyword>
<evidence type="ECO:0000256" key="9">
    <source>
        <dbReference type="SAM" id="MobiDB-lite"/>
    </source>
</evidence>
<accession>A0A4R5MBF2</accession>
<dbReference type="CDD" id="cd16917">
    <property type="entry name" value="HATPase_UhpB-NarQ-NarX-like"/>
    <property type="match status" value="1"/>
</dbReference>
<proteinExistence type="predicted"/>
<keyword evidence="7" id="KW-0067">ATP-binding</keyword>
<evidence type="ECO:0000259" key="10">
    <source>
        <dbReference type="SMART" id="SM00387"/>
    </source>
</evidence>
<evidence type="ECO:0000256" key="5">
    <source>
        <dbReference type="ARBA" id="ARBA00022741"/>
    </source>
</evidence>
<feature type="region of interest" description="Disordered" evidence="9">
    <location>
        <begin position="31"/>
        <end position="51"/>
    </location>
</feature>